<dbReference type="AlphaFoldDB" id="A0A183TG72"/>
<reference evidence="3" key="1">
    <citation type="submission" date="2016-06" db="UniProtKB">
        <authorList>
            <consortium name="WormBaseParasite"/>
        </authorList>
    </citation>
    <scope>IDENTIFICATION</scope>
</reference>
<dbReference type="Proteomes" id="UP000275846">
    <property type="component" value="Unassembled WGS sequence"/>
</dbReference>
<evidence type="ECO:0000313" key="2">
    <source>
        <dbReference type="Proteomes" id="UP000275846"/>
    </source>
</evidence>
<reference evidence="1 2" key="2">
    <citation type="submission" date="2018-11" db="EMBL/GenBank/DDBJ databases">
        <authorList>
            <consortium name="Pathogen Informatics"/>
        </authorList>
    </citation>
    <scope>NUCLEOTIDE SEQUENCE [LARGE SCALE GENOMIC DNA]</scope>
    <source>
        <strain evidence="1 2">NST_G2</strain>
    </source>
</reference>
<sequence length="135" mass="15389">MNAPSQVPVAEDEPPYDVDSAYARILQPLRKIKASDTSHWLARYQAAEVKSVEVIRKRKAQPAPNEDIFRGSTSSLEEFPSAKKLRKSHSTPFPMYPHSYSSPSMWMASKLEAYKRDEELTTELSTRLEKVMSDN</sequence>
<keyword evidence="2" id="KW-1185">Reference proteome</keyword>
<accession>A0A183TG72</accession>
<organism evidence="3">
    <name type="scientific">Schistocephalus solidus</name>
    <name type="common">Tapeworm</name>
    <dbReference type="NCBI Taxonomy" id="70667"/>
    <lineage>
        <taxon>Eukaryota</taxon>
        <taxon>Metazoa</taxon>
        <taxon>Spiralia</taxon>
        <taxon>Lophotrochozoa</taxon>
        <taxon>Platyhelminthes</taxon>
        <taxon>Cestoda</taxon>
        <taxon>Eucestoda</taxon>
        <taxon>Diphyllobothriidea</taxon>
        <taxon>Diphyllobothriidae</taxon>
        <taxon>Schistocephalus</taxon>
    </lineage>
</organism>
<protein>
    <submittedName>
        <fullName evidence="1 3">Uncharacterized protein</fullName>
    </submittedName>
</protein>
<evidence type="ECO:0000313" key="1">
    <source>
        <dbReference type="EMBL" id="VDM01856.1"/>
    </source>
</evidence>
<gene>
    <name evidence="1" type="ORF">SSLN_LOCUS15470</name>
</gene>
<name>A0A183TG72_SCHSO</name>
<proteinExistence type="predicted"/>
<dbReference type="EMBL" id="UYSU01039978">
    <property type="protein sequence ID" value="VDM01856.1"/>
    <property type="molecule type" value="Genomic_DNA"/>
</dbReference>
<evidence type="ECO:0000313" key="3">
    <source>
        <dbReference type="WBParaSite" id="SSLN_0001605601-mRNA-1"/>
    </source>
</evidence>
<dbReference type="WBParaSite" id="SSLN_0001605601-mRNA-1">
    <property type="protein sequence ID" value="SSLN_0001605601-mRNA-1"/>
    <property type="gene ID" value="SSLN_0001605601"/>
</dbReference>